<evidence type="ECO:0000256" key="7">
    <source>
        <dbReference type="ARBA" id="ARBA00023163"/>
    </source>
</evidence>
<dbReference type="GeneID" id="78412950"/>
<dbReference type="eggNOG" id="COG1758">
    <property type="taxonomic scope" value="Bacteria"/>
</dbReference>
<reference evidence="12 13" key="1">
    <citation type="submission" date="2009-08" db="EMBL/GenBank/DDBJ databases">
        <authorList>
            <person name="Muzny D."/>
            <person name="Qin X."/>
            <person name="Deng J."/>
            <person name="Jiang H."/>
            <person name="Liu Y."/>
            <person name="Qu J."/>
            <person name="Song X.-Z."/>
            <person name="Zhang L."/>
            <person name="Thornton R."/>
            <person name="Coyle M."/>
            <person name="Francisco L."/>
            <person name="Jackson L."/>
            <person name="Javaid M."/>
            <person name="Korchina V."/>
            <person name="Kovar C."/>
            <person name="Mata R."/>
            <person name="Mathew T."/>
            <person name="Ngo R."/>
            <person name="Nguyen L."/>
            <person name="Nguyen N."/>
            <person name="Okwuonu G."/>
            <person name="Ongeri F."/>
            <person name="Pham C."/>
            <person name="Simmons D."/>
            <person name="Wilczek-Boney K."/>
            <person name="Hale W."/>
            <person name="Jakkamsetti A."/>
            <person name="Pham P."/>
            <person name="Ruth R."/>
            <person name="San Lucas F."/>
            <person name="Warren J."/>
            <person name="Zhang J."/>
            <person name="Zhao Z."/>
            <person name="Zhou C."/>
            <person name="Zhu D."/>
            <person name="Lee S."/>
            <person name="Bess C."/>
            <person name="Blankenburg K."/>
            <person name="Forbes L."/>
            <person name="Fu Q."/>
            <person name="Gubbala S."/>
            <person name="Hirani K."/>
            <person name="Jayaseelan J.C."/>
            <person name="Lara F."/>
            <person name="Munidasa M."/>
            <person name="Palculict T."/>
            <person name="Patil S."/>
            <person name="Pu L.-L."/>
            <person name="Saada N."/>
            <person name="Tang L."/>
            <person name="Weissenberger G."/>
            <person name="Zhu Y."/>
            <person name="Hemphill L."/>
            <person name="Shang Y."/>
            <person name="Youmans B."/>
            <person name="Ayvaz T."/>
            <person name="Ross M."/>
            <person name="Santibanez J."/>
            <person name="Aqrawi P."/>
            <person name="Gross S."/>
            <person name="Joshi V."/>
            <person name="Fowler G."/>
            <person name="Nazareth L."/>
            <person name="Reid J."/>
            <person name="Worley K."/>
            <person name="Petrosino J."/>
            <person name="Highlander S."/>
            <person name="Gibbs R."/>
        </authorList>
    </citation>
    <scope>NUCLEOTIDE SEQUENCE [LARGE SCALE GENOMIC DNA]</scope>
    <source>
        <strain evidence="12 13">ATCC 49175</strain>
    </source>
</reference>
<comment type="subunit">
    <text evidence="11">The RNAP catalytic core consists of 2 alpha, 1 beta, 1 beta' and 1 omega subunit. When a sigma factor is associated with the core the holoenzyme is formed, which can initiate transcription.</text>
</comment>
<dbReference type="RefSeq" id="WP_005606604.1">
    <property type="nucleotide sequence ID" value="NZ_CP102283.1"/>
</dbReference>
<dbReference type="Pfam" id="PF01192">
    <property type="entry name" value="RNA_pol_Rpb6"/>
    <property type="match status" value="1"/>
</dbReference>
<dbReference type="STRING" id="638301.HMPREF0444_0710"/>
<evidence type="ECO:0000256" key="4">
    <source>
        <dbReference type="ARBA" id="ARBA00022478"/>
    </source>
</evidence>
<evidence type="ECO:0000256" key="8">
    <source>
        <dbReference type="ARBA" id="ARBA00024694"/>
    </source>
</evidence>
<keyword evidence="7 11" id="KW-0804">Transcription</keyword>
<dbReference type="GO" id="GO:0003899">
    <property type="term" value="F:DNA-directed RNA polymerase activity"/>
    <property type="evidence" value="ECO:0007669"/>
    <property type="project" value="UniProtKB-UniRule"/>
</dbReference>
<dbReference type="HOGENOM" id="CLU_125406_6_0_9"/>
<comment type="function">
    <text evidence="8 11">Promotes RNA polymerase assembly. Latches the N- and C-terminal regions of the beta' subunit thereby facilitating its interaction with the beta and alpha subunits.</text>
</comment>
<evidence type="ECO:0000256" key="11">
    <source>
        <dbReference type="HAMAP-Rule" id="MF_00366"/>
    </source>
</evidence>
<keyword evidence="4 11" id="KW-0240">DNA-directed RNA polymerase</keyword>
<dbReference type="SUPFAM" id="SSF63562">
    <property type="entry name" value="RPB6/omega subunit-like"/>
    <property type="match status" value="1"/>
</dbReference>
<dbReference type="PANTHER" id="PTHR34476:SF1">
    <property type="entry name" value="DNA-DIRECTED RNA POLYMERASE SUBUNIT OMEGA"/>
    <property type="match status" value="1"/>
</dbReference>
<evidence type="ECO:0000256" key="5">
    <source>
        <dbReference type="ARBA" id="ARBA00022679"/>
    </source>
</evidence>
<dbReference type="Proteomes" id="UP000005926">
    <property type="component" value="Unassembled WGS sequence"/>
</dbReference>
<comment type="caution">
    <text evidence="12">The sequence shown here is derived from an EMBL/GenBank/DDBJ whole genome shotgun (WGS) entry which is preliminary data.</text>
</comment>
<protein>
    <recommendedName>
        <fullName evidence="3 11">DNA-directed RNA polymerase subunit omega</fullName>
        <shortName evidence="11">RNAP omega subunit</shortName>
        <ecNumber evidence="2 11">2.7.7.6</ecNumber>
    </recommendedName>
    <alternativeName>
        <fullName evidence="11">RNA polymerase omega subunit</fullName>
    </alternativeName>
    <alternativeName>
        <fullName evidence="9 11">Transcriptase subunit omega</fullName>
    </alternativeName>
</protein>
<dbReference type="Gene3D" id="3.90.940.10">
    <property type="match status" value="1"/>
</dbReference>
<dbReference type="InterPro" id="IPR006110">
    <property type="entry name" value="Pol_omega/Rpo6/RPB6"/>
</dbReference>
<name>C8NFL5_9LACT</name>
<sequence>MMLYPSIDKLLKKIDSKYSLVILSSKRAHELHHHEPPLLESYESHKNVGRALEEIAAGKLTIREDSKPEHV</sequence>
<keyword evidence="13" id="KW-1185">Reference proteome</keyword>
<dbReference type="InterPro" id="IPR036161">
    <property type="entry name" value="RPB6/omega-like_sf"/>
</dbReference>
<organism evidence="12 13">
    <name type="scientific">Granulicatella adiacens ATCC 49175</name>
    <dbReference type="NCBI Taxonomy" id="638301"/>
    <lineage>
        <taxon>Bacteria</taxon>
        <taxon>Bacillati</taxon>
        <taxon>Bacillota</taxon>
        <taxon>Bacilli</taxon>
        <taxon>Lactobacillales</taxon>
        <taxon>Carnobacteriaceae</taxon>
        <taxon>Granulicatella</taxon>
    </lineage>
</organism>
<dbReference type="HAMAP" id="MF_00366">
    <property type="entry name" value="RNApol_bact_RpoZ"/>
    <property type="match status" value="1"/>
</dbReference>
<evidence type="ECO:0000256" key="9">
    <source>
        <dbReference type="ARBA" id="ARBA00029924"/>
    </source>
</evidence>
<dbReference type="GO" id="GO:0003677">
    <property type="term" value="F:DNA binding"/>
    <property type="evidence" value="ECO:0007669"/>
    <property type="project" value="UniProtKB-UniRule"/>
</dbReference>
<dbReference type="GO" id="GO:0000428">
    <property type="term" value="C:DNA-directed RNA polymerase complex"/>
    <property type="evidence" value="ECO:0007669"/>
    <property type="project" value="UniProtKB-KW"/>
</dbReference>
<comment type="catalytic activity">
    <reaction evidence="10 11">
        <text>RNA(n) + a ribonucleoside 5'-triphosphate = RNA(n+1) + diphosphate</text>
        <dbReference type="Rhea" id="RHEA:21248"/>
        <dbReference type="Rhea" id="RHEA-COMP:14527"/>
        <dbReference type="Rhea" id="RHEA-COMP:17342"/>
        <dbReference type="ChEBI" id="CHEBI:33019"/>
        <dbReference type="ChEBI" id="CHEBI:61557"/>
        <dbReference type="ChEBI" id="CHEBI:140395"/>
        <dbReference type="EC" id="2.7.7.6"/>
    </reaction>
</comment>
<dbReference type="EMBL" id="ACKZ01000016">
    <property type="protein sequence ID" value="EEW37351.1"/>
    <property type="molecule type" value="Genomic_DNA"/>
</dbReference>
<proteinExistence type="inferred from homology"/>
<dbReference type="PANTHER" id="PTHR34476">
    <property type="entry name" value="DNA-DIRECTED RNA POLYMERASE SUBUNIT OMEGA"/>
    <property type="match status" value="1"/>
</dbReference>
<dbReference type="AlphaFoldDB" id="C8NFL5"/>
<evidence type="ECO:0000256" key="1">
    <source>
        <dbReference type="ARBA" id="ARBA00006711"/>
    </source>
</evidence>
<evidence type="ECO:0000256" key="2">
    <source>
        <dbReference type="ARBA" id="ARBA00012418"/>
    </source>
</evidence>
<dbReference type="NCBIfam" id="TIGR00690">
    <property type="entry name" value="rpoZ"/>
    <property type="match status" value="1"/>
</dbReference>
<evidence type="ECO:0000256" key="3">
    <source>
        <dbReference type="ARBA" id="ARBA00013725"/>
    </source>
</evidence>
<dbReference type="GO" id="GO:0006351">
    <property type="term" value="P:DNA-templated transcription"/>
    <property type="evidence" value="ECO:0007669"/>
    <property type="project" value="UniProtKB-UniRule"/>
</dbReference>
<evidence type="ECO:0000313" key="13">
    <source>
        <dbReference type="Proteomes" id="UP000005926"/>
    </source>
</evidence>
<keyword evidence="5 11" id="KW-0808">Transferase</keyword>
<comment type="similarity">
    <text evidence="1 11">Belongs to the RNA polymerase subunit omega family.</text>
</comment>
<dbReference type="InterPro" id="IPR003716">
    <property type="entry name" value="DNA-dir_RNA_pol_omega"/>
</dbReference>
<evidence type="ECO:0000313" key="12">
    <source>
        <dbReference type="EMBL" id="EEW37351.1"/>
    </source>
</evidence>
<evidence type="ECO:0000256" key="6">
    <source>
        <dbReference type="ARBA" id="ARBA00022695"/>
    </source>
</evidence>
<dbReference type="SMART" id="SM01409">
    <property type="entry name" value="RNA_pol_Rpb6"/>
    <property type="match status" value="1"/>
</dbReference>
<evidence type="ECO:0000256" key="10">
    <source>
        <dbReference type="ARBA" id="ARBA00048552"/>
    </source>
</evidence>
<gene>
    <name evidence="11 12" type="primary">rpoZ</name>
    <name evidence="12" type="ORF">HMPREF0444_0710</name>
</gene>
<accession>C8NFL5</accession>
<keyword evidence="6 11" id="KW-0548">Nucleotidyltransferase</keyword>
<dbReference type="EC" id="2.7.7.6" evidence="2 11"/>